<sequence length="365" mass="44340">MAWSTTNYRYWKSNNFDKTLHNQFVFQKEQQNNENRDSDIDQNDMNWQKVINLQNQSFISNELNSNKNYNQNFNQTSSLVKYIPSQQKSKLLDQDLHLENDKFGDQYQMKKMLEENYLKQNNQIQEQENVVSNQNQYCSTYNDNFNNYEKYIQDQYIPHKNQFKKCFKLSKENYHQPYFYNSDDISKKQQIQYEKKNIQHKENNVQNINENQFSGKQNKQSQNYTFQHKRNKFAKQKKNLKINEKNSKQLQNGDQILIDKKLYESQVEYMNNLQKELNQYKQQEENQRKQQELEKQRHLYQGNKQFKVENGFQMADKIKYYSQQKNFLKGTTVSDWVREKSQAQQNIGDVKNNSKLGFKDKKSQN</sequence>
<feature type="coiled-coil region" evidence="1">
    <location>
        <begin position="263"/>
        <end position="301"/>
    </location>
</feature>
<gene>
    <name evidence="3" type="ORF">PPERSA_04570</name>
</gene>
<feature type="region of interest" description="Disordered" evidence="2">
    <location>
        <begin position="342"/>
        <end position="365"/>
    </location>
</feature>
<dbReference type="InParanoid" id="A0A0V0QEA0"/>
<evidence type="ECO:0000256" key="2">
    <source>
        <dbReference type="SAM" id="MobiDB-lite"/>
    </source>
</evidence>
<organism evidence="3 4">
    <name type="scientific">Pseudocohnilembus persalinus</name>
    <name type="common">Ciliate</name>
    <dbReference type="NCBI Taxonomy" id="266149"/>
    <lineage>
        <taxon>Eukaryota</taxon>
        <taxon>Sar</taxon>
        <taxon>Alveolata</taxon>
        <taxon>Ciliophora</taxon>
        <taxon>Intramacronucleata</taxon>
        <taxon>Oligohymenophorea</taxon>
        <taxon>Scuticociliatia</taxon>
        <taxon>Philasterida</taxon>
        <taxon>Pseudocohnilembidae</taxon>
        <taxon>Pseudocohnilembus</taxon>
    </lineage>
</organism>
<name>A0A0V0QEA0_PSEPJ</name>
<evidence type="ECO:0000313" key="4">
    <source>
        <dbReference type="Proteomes" id="UP000054937"/>
    </source>
</evidence>
<keyword evidence="4" id="KW-1185">Reference proteome</keyword>
<dbReference type="AlphaFoldDB" id="A0A0V0QEA0"/>
<evidence type="ECO:0000256" key="1">
    <source>
        <dbReference type="SAM" id="Coils"/>
    </source>
</evidence>
<proteinExistence type="predicted"/>
<dbReference type="EMBL" id="LDAU01000185">
    <property type="protein sequence ID" value="KRX00549.1"/>
    <property type="molecule type" value="Genomic_DNA"/>
</dbReference>
<reference evidence="3 4" key="1">
    <citation type="journal article" date="2015" name="Sci. Rep.">
        <title>Genome of the facultative scuticociliatosis pathogen Pseudocohnilembus persalinus provides insight into its virulence through horizontal gene transfer.</title>
        <authorList>
            <person name="Xiong J."/>
            <person name="Wang G."/>
            <person name="Cheng J."/>
            <person name="Tian M."/>
            <person name="Pan X."/>
            <person name="Warren A."/>
            <person name="Jiang C."/>
            <person name="Yuan D."/>
            <person name="Miao W."/>
        </authorList>
    </citation>
    <scope>NUCLEOTIDE SEQUENCE [LARGE SCALE GENOMIC DNA]</scope>
    <source>
        <strain evidence="3">36N120E</strain>
    </source>
</reference>
<keyword evidence="1" id="KW-0175">Coiled coil</keyword>
<comment type="caution">
    <text evidence="3">The sequence shown here is derived from an EMBL/GenBank/DDBJ whole genome shotgun (WGS) entry which is preliminary data.</text>
</comment>
<protein>
    <submittedName>
        <fullName evidence="3">Uncharacterized protein</fullName>
    </submittedName>
</protein>
<accession>A0A0V0QEA0</accession>
<dbReference type="Proteomes" id="UP000054937">
    <property type="component" value="Unassembled WGS sequence"/>
</dbReference>
<evidence type="ECO:0000313" key="3">
    <source>
        <dbReference type="EMBL" id="KRX00549.1"/>
    </source>
</evidence>
<feature type="compositionally biased region" description="Polar residues" evidence="2">
    <location>
        <begin position="342"/>
        <end position="355"/>
    </location>
</feature>